<feature type="region of interest" description="Disordered" evidence="1">
    <location>
        <begin position="13"/>
        <end position="62"/>
    </location>
</feature>
<feature type="compositionally biased region" description="Acidic residues" evidence="1">
    <location>
        <begin position="313"/>
        <end position="332"/>
    </location>
</feature>
<feature type="region of interest" description="Disordered" evidence="1">
    <location>
        <begin position="678"/>
        <end position="811"/>
    </location>
</feature>
<feature type="compositionally biased region" description="Acidic residues" evidence="1">
    <location>
        <begin position="248"/>
        <end position="259"/>
    </location>
</feature>
<feature type="compositionally biased region" description="Acidic residues" evidence="1">
    <location>
        <begin position="285"/>
        <end position="297"/>
    </location>
</feature>
<feature type="region of interest" description="Disordered" evidence="1">
    <location>
        <begin position="499"/>
        <end position="588"/>
    </location>
</feature>
<feature type="chain" id="PRO_5012317125" evidence="2">
    <location>
        <begin position="16"/>
        <end position="873"/>
    </location>
</feature>
<evidence type="ECO:0000256" key="2">
    <source>
        <dbReference type="SAM" id="SignalP"/>
    </source>
</evidence>
<accession>A0A167IVC0</accession>
<feature type="compositionally biased region" description="Low complexity" evidence="1">
    <location>
        <begin position="364"/>
        <end position="377"/>
    </location>
</feature>
<feature type="region of interest" description="Disordered" evidence="1">
    <location>
        <begin position="99"/>
        <end position="143"/>
    </location>
</feature>
<name>A0A167IVC0_CALVF</name>
<reference evidence="3 4" key="1">
    <citation type="journal article" date="2016" name="Mol. Biol. Evol.">
        <title>Comparative Genomics of Early-Diverging Mushroom-Forming Fungi Provides Insights into the Origins of Lignocellulose Decay Capabilities.</title>
        <authorList>
            <person name="Nagy L.G."/>
            <person name="Riley R."/>
            <person name="Tritt A."/>
            <person name="Adam C."/>
            <person name="Daum C."/>
            <person name="Floudas D."/>
            <person name="Sun H."/>
            <person name="Yadav J.S."/>
            <person name="Pangilinan J."/>
            <person name="Larsson K.H."/>
            <person name="Matsuura K."/>
            <person name="Barry K."/>
            <person name="Labutti K."/>
            <person name="Kuo R."/>
            <person name="Ohm R.A."/>
            <person name="Bhattacharya S.S."/>
            <person name="Shirouzu T."/>
            <person name="Yoshinaga Y."/>
            <person name="Martin F.M."/>
            <person name="Grigoriev I.V."/>
            <person name="Hibbett D.S."/>
        </authorList>
    </citation>
    <scope>NUCLEOTIDE SEQUENCE [LARGE SCALE GENOMIC DNA]</scope>
    <source>
        <strain evidence="3 4">TUFC12733</strain>
    </source>
</reference>
<evidence type="ECO:0000313" key="3">
    <source>
        <dbReference type="EMBL" id="KZO93000.1"/>
    </source>
</evidence>
<feature type="compositionally biased region" description="Low complexity" evidence="1">
    <location>
        <begin position="47"/>
        <end position="59"/>
    </location>
</feature>
<dbReference type="AlphaFoldDB" id="A0A167IVC0"/>
<dbReference type="EMBL" id="KV417305">
    <property type="protein sequence ID" value="KZO93000.1"/>
    <property type="molecule type" value="Genomic_DNA"/>
</dbReference>
<keyword evidence="4" id="KW-1185">Reference proteome</keyword>
<feature type="compositionally biased region" description="Basic and acidic residues" evidence="1">
    <location>
        <begin position="560"/>
        <end position="571"/>
    </location>
</feature>
<feature type="compositionally biased region" description="Polar residues" evidence="1">
    <location>
        <begin position="704"/>
        <end position="719"/>
    </location>
</feature>
<feature type="compositionally biased region" description="Low complexity" evidence="1">
    <location>
        <begin position="121"/>
        <end position="132"/>
    </location>
</feature>
<feature type="compositionally biased region" description="Polar residues" evidence="1">
    <location>
        <begin position="411"/>
        <end position="427"/>
    </location>
</feature>
<protein>
    <submittedName>
        <fullName evidence="3">Uncharacterized protein</fullName>
    </submittedName>
</protein>
<gene>
    <name evidence="3" type="ORF">CALVIDRAFT_540466</name>
</gene>
<evidence type="ECO:0000256" key="1">
    <source>
        <dbReference type="SAM" id="MobiDB-lite"/>
    </source>
</evidence>
<feature type="compositionally biased region" description="Polar residues" evidence="1">
    <location>
        <begin position="781"/>
        <end position="794"/>
    </location>
</feature>
<evidence type="ECO:0000313" key="4">
    <source>
        <dbReference type="Proteomes" id="UP000076738"/>
    </source>
</evidence>
<proteinExistence type="predicted"/>
<sequence length="873" mass="93494">MLLTLPALLRAPASCSPSPTARPAPTPSPGRRFPFARVPSLAHSGRRPAAAAGAAARAPQSDVKGECLWERQVYVEALLEELRGMGLLKEEEGVAVGLEGQEEGGKTWSVSGVENGGLGAGDSPSPTGGSAAPDPPASPTPQLQESDIRTLLSDQYASAAFLAASGVGGKEAWEAWERVREERERELGAARRLRAGEGARGRGAGAGAWEEPRERVTRSDWSFCAERVAGLGGVRGSGAGVLGAGVLEQEEREELEDGELGLGEQGEGWEVRAMEQGLSEQGEGLGEEGEDEDDDMEWAERESGWHTPVGGETELEEMDGELQFDDQGDSDGIDGPGDIPDADDSPTTRELDAITELEEVGDIPSLRSSSASPALSPELAELRRIRAALFPDSADGSPEDDADPPVPELISPQTQTSAFLSPSTSWPSDVLLSQPAQVAAARRREAQKRGAIPDFLLTLPSEGERTSFFDMENGEGLAEASVRARARLEHWRADEELPSPLGSRARLTSPSTASVARPFLLPRTHEEYASDSDATDDILGPALPQAFPTGSRTSLPYVEQSRERSRLRTDARATYPAYPAHLHPNPAQEDSDVDVFYSPQPSLLAPSVAHASRTPSPRHSPYPAHLHPVTAQESDLYGGTLNAPDQSDRTSVISTTSSLSSLGTLVGPTSEAFVIERWDVPPSPDSGRWAREERATTPKPAPSPTQIMQTIPTRTPSNASTTSSKTSRIRRVPVPAYIPEVESEPDSDDAHTETETREVQTVTPELSVSAGTGSPLVGTRNFDSTSPTTPSSANDVPIFDSASSNPTLSAIDRPTDMRFQLAVDAPSRPSLEKRVVPSVPIQLERKESMRQKTKRVWSGMRVPRVRSMVRHAT</sequence>
<organism evidence="3 4">
    <name type="scientific">Calocera viscosa (strain TUFC12733)</name>
    <dbReference type="NCBI Taxonomy" id="1330018"/>
    <lineage>
        <taxon>Eukaryota</taxon>
        <taxon>Fungi</taxon>
        <taxon>Dikarya</taxon>
        <taxon>Basidiomycota</taxon>
        <taxon>Agaricomycotina</taxon>
        <taxon>Dacrymycetes</taxon>
        <taxon>Dacrymycetales</taxon>
        <taxon>Dacrymycetaceae</taxon>
        <taxon>Calocera</taxon>
    </lineage>
</organism>
<feature type="region of interest" description="Disordered" evidence="1">
    <location>
        <begin position="358"/>
        <end position="377"/>
    </location>
</feature>
<feature type="region of interest" description="Disordered" evidence="1">
    <location>
        <begin position="247"/>
        <end position="349"/>
    </location>
</feature>
<dbReference type="Proteomes" id="UP000076738">
    <property type="component" value="Unassembled WGS sequence"/>
</dbReference>
<dbReference type="OrthoDB" id="3365894at2759"/>
<feature type="compositionally biased region" description="Basic and acidic residues" evidence="1">
    <location>
        <begin position="748"/>
        <end position="758"/>
    </location>
</feature>
<feature type="region of interest" description="Disordered" evidence="1">
    <location>
        <begin position="390"/>
        <end position="427"/>
    </location>
</feature>
<feature type="signal peptide" evidence="2">
    <location>
        <begin position="1"/>
        <end position="15"/>
    </location>
</feature>
<keyword evidence="2" id="KW-0732">Signal</keyword>